<evidence type="ECO:0000256" key="5">
    <source>
        <dbReference type="RuleBase" id="RU363094"/>
    </source>
</evidence>
<protein>
    <recommendedName>
        <fullName evidence="5">[Ribosomal protein bS18]-alanine N-acetyltransferase</fullName>
        <ecNumber evidence="5">2.3.1.266</ecNumber>
    </recommendedName>
</protein>
<comment type="similarity">
    <text evidence="1 5">Belongs to the acetyltransferase family. RimI subfamily.</text>
</comment>
<dbReference type="InterPro" id="IPR016181">
    <property type="entry name" value="Acyl_CoA_acyltransferase"/>
</dbReference>
<comment type="subcellular location">
    <subcellularLocation>
        <location evidence="5">Cytoplasm</location>
    </subcellularLocation>
</comment>
<comment type="caution">
    <text evidence="7">The sequence shown here is derived from an EMBL/GenBank/DDBJ whole genome shotgun (WGS) entry which is preliminary data.</text>
</comment>
<evidence type="ECO:0000313" key="8">
    <source>
        <dbReference type="Proteomes" id="UP000440978"/>
    </source>
</evidence>
<dbReference type="EMBL" id="WNHB01000002">
    <property type="protein sequence ID" value="MTT30835.1"/>
    <property type="molecule type" value="Genomic_DNA"/>
</dbReference>
<dbReference type="PANTHER" id="PTHR43420:SF44">
    <property type="entry name" value="ACETYLTRANSFERASE YPEA"/>
    <property type="match status" value="1"/>
</dbReference>
<comment type="catalytic activity">
    <reaction evidence="5">
        <text>N-terminal L-alanyl-[ribosomal protein bS18] + acetyl-CoA = N-terminal N(alpha)-acetyl-L-alanyl-[ribosomal protein bS18] + CoA + H(+)</text>
        <dbReference type="Rhea" id="RHEA:43756"/>
        <dbReference type="Rhea" id="RHEA-COMP:10676"/>
        <dbReference type="Rhea" id="RHEA-COMP:10677"/>
        <dbReference type="ChEBI" id="CHEBI:15378"/>
        <dbReference type="ChEBI" id="CHEBI:57287"/>
        <dbReference type="ChEBI" id="CHEBI:57288"/>
        <dbReference type="ChEBI" id="CHEBI:64718"/>
        <dbReference type="ChEBI" id="CHEBI:83683"/>
        <dbReference type="EC" id="2.3.1.266"/>
    </reaction>
</comment>
<dbReference type="Gene3D" id="3.40.630.30">
    <property type="match status" value="1"/>
</dbReference>
<organism evidence="7 8">
    <name type="scientific">Terrilactibacillus tamarindi</name>
    <dbReference type="NCBI Taxonomy" id="2599694"/>
    <lineage>
        <taxon>Bacteria</taxon>
        <taxon>Bacillati</taxon>
        <taxon>Bacillota</taxon>
        <taxon>Bacilli</taxon>
        <taxon>Bacillales</taxon>
        <taxon>Bacillaceae</taxon>
        <taxon>Terrilactibacillus</taxon>
    </lineage>
</organism>
<dbReference type="AlphaFoldDB" id="A0A6N8CPL4"/>
<dbReference type="PROSITE" id="PS51186">
    <property type="entry name" value="GNAT"/>
    <property type="match status" value="1"/>
</dbReference>
<proteinExistence type="inferred from homology"/>
<keyword evidence="2 5" id="KW-0963">Cytoplasm</keyword>
<keyword evidence="3 7" id="KW-0808">Transferase</keyword>
<evidence type="ECO:0000256" key="1">
    <source>
        <dbReference type="ARBA" id="ARBA00005395"/>
    </source>
</evidence>
<evidence type="ECO:0000256" key="3">
    <source>
        <dbReference type="ARBA" id="ARBA00022679"/>
    </source>
</evidence>
<dbReference type="InterPro" id="IPR000182">
    <property type="entry name" value="GNAT_dom"/>
</dbReference>
<dbReference type="SUPFAM" id="SSF55729">
    <property type="entry name" value="Acyl-CoA N-acyltransferases (Nat)"/>
    <property type="match status" value="1"/>
</dbReference>
<evidence type="ECO:0000256" key="4">
    <source>
        <dbReference type="ARBA" id="ARBA00023315"/>
    </source>
</evidence>
<dbReference type="Proteomes" id="UP000440978">
    <property type="component" value="Unassembled WGS sequence"/>
</dbReference>
<dbReference type="InterPro" id="IPR050680">
    <property type="entry name" value="YpeA/RimI_acetyltransf"/>
</dbReference>
<accession>A0A6N8CPL4</accession>
<dbReference type="CDD" id="cd04301">
    <property type="entry name" value="NAT_SF"/>
    <property type="match status" value="1"/>
</dbReference>
<evidence type="ECO:0000256" key="2">
    <source>
        <dbReference type="ARBA" id="ARBA00022490"/>
    </source>
</evidence>
<comment type="function">
    <text evidence="5">Acetylates the N-terminal alanine of ribosomal protein bS18.</text>
</comment>
<feature type="domain" description="N-acetyltransferase" evidence="6">
    <location>
        <begin position="7"/>
        <end position="152"/>
    </location>
</feature>
<name>A0A6N8CPL4_9BACI</name>
<dbReference type="GO" id="GO:0008999">
    <property type="term" value="F:protein-N-terminal-alanine acetyltransferase activity"/>
    <property type="evidence" value="ECO:0007669"/>
    <property type="project" value="UniProtKB-EC"/>
</dbReference>
<dbReference type="NCBIfam" id="TIGR01575">
    <property type="entry name" value="rimI"/>
    <property type="match status" value="1"/>
</dbReference>
<evidence type="ECO:0000313" key="7">
    <source>
        <dbReference type="EMBL" id="MTT30835.1"/>
    </source>
</evidence>
<reference evidence="7 8" key="1">
    <citation type="submission" date="2019-11" db="EMBL/GenBank/DDBJ databases">
        <title>Terrilactibacillus tamarindus sp. nov. BCM23-1 isolated from bark of Tamarindus indica.</title>
        <authorList>
            <person name="Kingkaew E."/>
            <person name="Tanasupawat S."/>
        </authorList>
    </citation>
    <scope>NUCLEOTIDE SEQUENCE [LARGE SCALE GENOMIC DNA]</scope>
    <source>
        <strain evidence="7 8">BCM23-1</strain>
    </source>
</reference>
<dbReference type="InterPro" id="IPR006464">
    <property type="entry name" value="AcTrfase_RimI/Ard1"/>
</dbReference>
<evidence type="ECO:0000259" key="6">
    <source>
        <dbReference type="PROSITE" id="PS51186"/>
    </source>
</evidence>
<dbReference type="Pfam" id="PF00583">
    <property type="entry name" value="Acetyltransf_1"/>
    <property type="match status" value="1"/>
</dbReference>
<keyword evidence="8" id="KW-1185">Reference proteome</keyword>
<keyword evidence="4" id="KW-0012">Acyltransferase</keyword>
<dbReference type="RefSeq" id="WP_155216383.1">
    <property type="nucleotide sequence ID" value="NZ_WNHB01000002.1"/>
</dbReference>
<dbReference type="EC" id="2.3.1.266" evidence="5"/>
<dbReference type="PANTHER" id="PTHR43420">
    <property type="entry name" value="ACETYLTRANSFERASE"/>
    <property type="match status" value="1"/>
</dbReference>
<dbReference type="OrthoDB" id="9794566at2"/>
<gene>
    <name evidence="7" type="primary">rimI</name>
    <name evidence="7" type="ORF">GMB86_02255</name>
</gene>
<sequence>MNQTDRVTIRPMTLDDIDDVLLVEHQAFATPWTRQAFENELTINQYATYFVAEHHQQSIGYCGVWVIIDEAHITNLAVLPQYRGKKIGETLLRKVLLFAAMKRAKSVTLECRVSNHIAQNLYTKLGFKKGGIRKSYYSDNHEDAIVMWVNIS</sequence>
<dbReference type="GO" id="GO:0005737">
    <property type="term" value="C:cytoplasm"/>
    <property type="evidence" value="ECO:0007669"/>
    <property type="project" value="UniProtKB-SubCell"/>
</dbReference>